<dbReference type="Proteomes" id="UP000257109">
    <property type="component" value="Unassembled WGS sequence"/>
</dbReference>
<organism evidence="1 2">
    <name type="scientific">Mucuna pruriens</name>
    <name type="common">Velvet bean</name>
    <name type="synonym">Dolichos pruriens</name>
    <dbReference type="NCBI Taxonomy" id="157652"/>
    <lineage>
        <taxon>Eukaryota</taxon>
        <taxon>Viridiplantae</taxon>
        <taxon>Streptophyta</taxon>
        <taxon>Embryophyta</taxon>
        <taxon>Tracheophyta</taxon>
        <taxon>Spermatophyta</taxon>
        <taxon>Magnoliopsida</taxon>
        <taxon>eudicotyledons</taxon>
        <taxon>Gunneridae</taxon>
        <taxon>Pentapetalae</taxon>
        <taxon>rosids</taxon>
        <taxon>fabids</taxon>
        <taxon>Fabales</taxon>
        <taxon>Fabaceae</taxon>
        <taxon>Papilionoideae</taxon>
        <taxon>50 kb inversion clade</taxon>
        <taxon>NPAAA clade</taxon>
        <taxon>indigoferoid/millettioid clade</taxon>
        <taxon>Phaseoleae</taxon>
        <taxon>Mucuna</taxon>
    </lineage>
</organism>
<accession>A0A371HPB2</accession>
<dbReference type="EMBL" id="QJKJ01002062">
    <property type="protein sequence ID" value="RDY04514.1"/>
    <property type="molecule type" value="Genomic_DNA"/>
</dbReference>
<evidence type="ECO:0000313" key="1">
    <source>
        <dbReference type="EMBL" id="RDY04514.1"/>
    </source>
</evidence>
<protein>
    <submittedName>
        <fullName evidence="1">Uncharacterized protein</fullName>
    </submittedName>
</protein>
<keyword evidence="2" id="KW-1185">Reference proteome</keyword>
<proteinExistence type="predicted"/>
<dbReference type="PANTHER" id="PTHR36323">
    <property type="entry name" value="MYOTUBULARIN-LIKE PROTEIN"/>
    <property type="match status" value="1"/>
</dbReference>
<gene>
    <name evidence="1" type="ORF">CR513_11757</name>
</gene>
<comment type="caution">
    <text evidence="1">The sequence shown here is derived from an EMBL/GenBank/DDBJ whole genome shotgun (WGS) entry which is preliminary data.</text>
</comment>
<name>A0A371HPB2_MUCPR</name>
<dbReference type="OrthoDB" id="1919827at2759"/>
<dbReference type="PANTHER" id="PTHR36323:SF1">
    <property type="entry name" value="MYOTUBULARIN-LIKE PROTEIN"/>
    <property type="match status" value="1"/>
</dbReference>
<feature type="non-terminal residue" evidence="1">
    <location>
        <position position="1"/>
    </location>
</feature>
<dbReference type="AlphaFoldDB" id="A0A371HPB2"/>
<reference evidence="1" key="1">
    <citation type="submission" date="2018-05" db="EMBL/GenBank/DDBJ databases">
        <title>Draft genome of Mucuna pruriens seed.</title>
        <authorList>
            <person name="Nnadi N.E."/>
            <person name="Vos R."/>
            <person name="Hasami M.H."/>
            <person name="Devisetty U.K."/>
            <person name="Aguiy J.C."/>
        </authorList>
    </citation>
    <scope>NUCLEOTIDE SEQUENCE [LARGE SCALE GENOMIC DNA]</scope>
    <source>
        <strain evidence="1">JCA_2017</strain>
    </source>
</reference>
<sequence length="249" mass="28012">MGNENHHQLYYQKSTFLPMLCSRPSIKEVALPRWKDQSASSGNDPLSPRISCMGQVKRNNKIAGMPTSQRLTFTTKTNTNTTTNTSSPIVKYSKLKKLFSGKNFIVSTPKTTTTYGSRQQVADVPKTQRYPRNENNNKVVCISIENMDPPLPVVKRVPMLDEPKEVDSLWKRRSGTARPAPKTLQLQQIHHPRICLQPPTIVYLLPTSDTIVLDFLRGSHMAPMQSITRVCVDTSGNWSKSNGQKFNAV</sequence>
<evidence type="ECO:0000313" key="2">
    <source>
        <dbReference type="Proteomes" id="UP000257109"/>
    </source>
</evidence>